<gene>
    <name evidence="1" type="ORF">OU5_1465</name>
</gene>
<name>A0A024E6I5_9PSED</name>
<dbReference type="Proteomes" id="UP000026913">
    <property type="component" value="Chromosome"/>
</dbReference>
<protein>
    <submittedName>
        <fullName evidence="1">Uncharacterized protein</fullName>
    </submittedName>
</protein>
<proteinExistence type="predicted"/>
<sequence>MPDEQQRHCLQKRAKALSSDEFRQFILTRCKGQIAPGF</sequence>
<reference evidence="1 2" key="1">
    <citation type="journal article" date="2012" name="J. Bacteriol.">
        <title>Genome sequence of cold-adapted Pseudomonas mandelii strain JR-1.</title>
        <authorList>
            <person name="Jang S.H."/>
            <person name="Kim J."/>
            <person name="Kim J."/>
            <person name="Hong S."/>
            <person name="Lee C."/>
        </authorList>
    </citation>
    <scope>NUCLEOTIDE SEQUENCE [LARGE SCALE GENOMIC DNA]</scope>
    <source>
        <strain evidence="1 2">JR-1</strain>
    </source>
</reference>
<evidence type="ECO:0000313" key="1">
    <source>
        <dbReference type="EMBL" id="AHZ68544.1"/>
    </source>
</evidence>
<dbReference type="EMBL" id="CP005960">
    <property type="protein sequence ID" value="AHZ68544.1"/>
    <property type="molecule type" value="Genomic_DNA"/>
</dbReference>
<organism evidence="1 2">
    <name type="scientific">Pseudomonas mandelii JR-1</name>
    <dbReference type="NCBI Taxonomy" id="1147786"/>
    <lineage>
        <taxon>Bacteria</taxon>
        <taxon>Pseudomonadati</taxon>
        <taxon>Pseudomonadota</taxon>
        <taxon>Gammaproteobacteria</taxon>
        <taxon>Pseudomonadales</taxon>
        <taxon>Pseudomonadaceae</taxon>
        <taxon>Pseudomonas</taxon>
    </lineage>
</organism>
<evidence type="ECO:0000313" key="2">
    <source>
        <dbReference type="Proteomes" id="UP000026913"/>
    </source>
</evidence>
<dbReference type="KEGG" id="pman:OU5_1465"/>
<dbReference type="AlphaFoldDB" id="A0A024E6I5"/>
<accession>A0A024E6I5</accession>
<dbReference type="HOGENOM" id="CLU_3331764_0_0_6"/>